<dbReference type="AlphaFoldDB" id="A0A368VUV8"/>
<evidence type="ECO:0000313" key="2">
    <source>
        <dbReference type="Proteomes" id="UP000252415"/>
    </source>
</evidence>
<protein>
    <recommendedName>
        <fullName evidence="3">Cytochrome c oxidase subunit 2</fullName>
    </recommendedName>
</protein>
<dbReference type="EMBL" id="QPJD01000010">
    <property type="protein sequence ID" value="RCW45579.1"/>
    <property type="molecule type" value="Genomic_DNA"/>
</dbReference>
<accession>A0A368VUV8</accession>
<dbReference type="RefSeq" id="WP_114381422.1">
    <property type="nucleotide sequence ID" value="NZ_QPJD01000010.1"/>
</dbReference>
<gene>
    <name evidence="1" type="ORF">DFP97_110169</name>
</gene>
<sequence>MHKWIMFILFTAASLLGLYLLTFALPEKPVDESASLPEGMTLMKVVASNDFVFDQAEYKVKVGDKVRLKLSNKSGIHGIHIDELQVALDNDHPEMDLEFTEPGEYRIYCSIPCGVGHKTMESKLIVEAA</sequence>
<dbReference type="InterPro" id="IPR008972">
    <property type="entry name" value="Cupredoxin"/>
</dbReference>
<name>A0A368VUV8_9BACL</name>
<dbReference type="Gene3D" id="2.60.40.420">
    <property type="entry name" value="Cupredoxins - blue copper proteins"/>
    <property type="match status" value="1"/>
</dbReference>
<reference evidence="1 2" key="1">
    <citation type="submission" date="2018-07" db="EMBL/GenBank/DDBJ databases">
        <title>Genomic Encyclopedia of Type Strains, Phase III (KMG-III): the genomes of soil and plant-associated and newly described type strains.</title>
        <authorList>
            <person name="Whitman W."/>
        </authorList>
    </citation>
    <scope>NUCLEOTIDE SEQUENCE [LARGE SCALE GENOMIC DNA]</scope>
    <source>
        <strain evidence="1 2">CECT 7506</strain>
    </source>
</reference>
<keyword evidence="2" id="KW-1185">Reference proteome</keyword>
<dbReference type="Proteomes" id="UP000252415">
    <property type="component" value="Unassembled WGS sequence"/>
</dbReference>
<proteinExistence type="predicted"/>
<evidence type="ECO:0008006" key="3">
    <source>
        <dbReference type="Google" id="ProtNLM"/>
    </source>
</evidence>
<comment type="caution">
    <text evidence="1">The sequence shown here is derived from an EMBL/GenBank/DDBJ whole genome shotgun (WGS) entry which is preliminary data.</text>
</comment>
<organism evidence="1 2">
    <name type="scientific">Paenibacillus prosopidis</name>
    <dbReference type="NCBI Taxonomy" id="630520"/>
    <lineage>
        <taxon>Bacteria</taxon>
        <taxon>Bacillati</taxon>
        <taxon>Bacillota</taxon>
        <taxon>Bacilli</taxon>
        <taxon>Bacillales</taxon>
        <taxon>Paenibacillaceae</taxon>
        <taxon>Paenibacillus</taxon>
    </lineage>
</organism>
<evidence type="ECO:0000313" key="1">
    <source>
        <dbReference type="EMBL" id="RCW45579.1"/>
    </source>
</evidence>
<dbReference type="SUPFAM" id="SSF49503">
    <property type="entry name" value="Cupredoxins"/>
    <property type="match status" value="1"/>
</dbReference>
<dbReference type="OrthoDB" id="279535at2"/>